<gene>
    <name evidence="3" type="ORF">BT96DRAFT_173431</name>
</gene>
<proteinExistence type="predicted"/>
<evidence type="ECO:0000313" key="3">
    <source>
        <dbReference type="EMBL" id="KAE9407019.1"/>
    </source>
</evidence>
<dbReference type="EMBL" id="ML769398">
    <property type="protein sequence ID" value="KAE9407019.1"/>
    <property type="molecule type" value="Genomic_DNA"/>
</dbReference>
<evidence type="ECO:0000313" key="4">
    <source>
        <dbReference type="Proteomes" id="UP000799118"/>
    </source>
</evidence>
<dbReference type="Proteomes" id="UP000799118">
    <property type="component" value="Unassembled WGS sequence"/>
</dbReference>
<sequence>MMVEVVVRSWSSSIDSKALVQVMDLMVPGPGSFTIFLLLCSNFLYSISSPMDDIDSTSRSVPGYVVPPPESGRAEKTGSGKW</sequence>
<name>A0A6A4I8J3_9AGAR</name>
<keyword evidence="2" id="KW-0812">Transmembrane</keyword>
<keyword evidence="2" id="KW-0472">Membrane</keyword>
<organism evidence="3 4">
    <name type="scientific">Gymnopus androsaceus JB14</name>
    <dbReference type="NCBI Taxonomy" id="1447944"/>
    <lineage>
        <taxon>Eukaryota</taxon>
        <taxon>Fungi</taxon>
        <taxon>Dikarya</taxon>
        <taxon>Basidiomycota</taxon>
        <taxon>Agaricomycotina</taxon>
        <taxon>Agaricomycetes</taxon>
        <taxon>Agaricomycetidae</taxon>
        <taxon>Agaricales</taxon>
        <taxon>Marasmiineae</taxon>
        <taxon>Omphalotaceae</taxon>
        <taxon>Gymnopus</taxon>
    </lineage>
</organism>
<feature type="region of interest" description="Disordered" evidence="1">
    <location>
        <begin position="58"/>
        <end position="82"/>
    </location>
</feature>
<reference evidence="3" key="1">
    <citation type="journal article" date="2019" name="Environ. Microbiol.">
        <title>Fungal ecological strategies reflected in gene transcription - a case study of two litter decomposers.</title>
        <authorList>
            <person name="Barbi F."/>
            <person name="Kohler A."/>
            <person name="Barry K."/>
            <person name="Baskaran P."/>
            <person name="Daum C."/>
            <person name="Fauchery L."/>
            <person name="Ihrmark K."/>
            <person name="Kuo A."/>
            <person name="LaButti K."/>
            <person name="Lipzen A."/>
            <person name="Morin E."/>
            <person name="Grigoriev I.V."/>
            <person name="Henrissat B."/>
            <person name="Lindahl B."/>
            <person name="Martin F."/>
        </authorList>
    </citation>
    <scope>NUCLEOTIDE SEQUENCE</scope>
    <source>
        <strain evidence="3">JB14</strain>
    </source>
</reference>
<keyword evidence="4" id="KW-1185">Reference proteome</keyword>
<accession>A0A6A4I8J3</accession>
<keyword evidence="2" id="KW-1133">Transmembrane helix</keyword>
<evidence type="ECO:0000256" key="2">
    <source>
        <dbReference type="SAM" id="Phobius"/>
    </source>
</evidence>
<protein>
    <submittedName>
        <fullName evidence="3">Uncharacterized protein</fullName>
    </submittedName>
</protein>
<feature type="compositionally biased region" description="Basic and acidic residues" evidence="1">
    <location>
        <begin position="72"/>
        <end position="82"/>
    </location>
</feature>
<evidence type="ECO:0000256" key="1">
    <source>
        <dbReference type="SAM" id="MobiDB-lite"/>
    </source>
</evidence>
<feature type="transmembrane region" description="Helical" evidence="2">
    <location>
        <begin position="25"/>
        <end position="45"/>
    </location>
</feature>
<dbReference type="AlphaFoldDB" id="A0A6A4I8J3"/>